<feature type="signal peptide" evidence="1">
    <location>
        <begin position="1"/>
        <end position="19"/>
    </location>
</feature>
<evidence type="ECO:0000313" key="2">
    <source>
        <dbReference type="EMBL" id="NNV56901.1"/>
    </source>
</evidence>
<keyword evidence="1" id="KW-0732">Signal</keyword>
<dbReference type="Proteomes" id="UP000598971">
    <property type="component" value="Unassembled WGS sequence"/>
</dbReference>
<evidence type="ECO:0000313" key="3">
    <source>
        <dbReference type="Proteomes" id="UP000598971"/>
    </source>
</evidence>
<dbReference type="Pfam" id="PF11276">
    <property type="entry name" value="DUF3078"/>
    <property type="match status" value="1"/>
</dbReference>
<feature type="chain" id="PRO_5035244499" evidence="1">
    <location>
        <begin position="20"/>
        <end position="308"/>
    </location>
</feature>
<sequence>MKALPMLCTLVFFAVLANAQDETVKTLQTEAGKSIAKDPKDTSSKIWKTGGTFSFNLAQGTLSNWAAGGDKFSLSVNTFINAHAFYKKGKASWDNNVDIYYGLVKTTSLGTRKNDDRFDLLSKYGQSIHKNWNLTGLFNLRSQVLKGYEYPDANTKIYNSNFFAPAYLLLSPGFDYHPSSNFSLFLSPATSRWIIVNDTTLSTIYGLQAGNKSIFQFGAYASANYSANLSKVVTYKGKLDLFSNYKSRPQNIDLYMTNQFAAKISRVLSTTLSVSFIYDDDVKLFGKNGDSPGLQFQSLLGVGLLVKL</sequence>
<protein>
    <submittedName>
        <fullName evidence="2">DUF3078 domain-containing protein</fullName>
    </submittedName>
</protein>
<dbReference type="AlphaFoldDB" id="A0A8J8JY22"/>
<organism evidence="2 3">
    <name type="scientific">Limnovirga soli</name>
    <dbReference type="NCBI Taxonomy" id="2656915"/>
    <lineage>
        <taxon>Bacteria</taxon>
        <taxon>Pseudomonadati</taxon>
        <taxon>Bacteroidota</taxon>
        <taxon>Chitinophagia</taxon>
        <taxon>Chitinophagales</taxon>
        <taxon>Chitinophagaceae</taxon>
        <taxon>Limnovirga</taxon>
    </lineage>
</organism>
<dbReference type="EMBL" id="WHPF01000011">
    <property type="protein sequence ID" value="NNV56901.1"/>
    <property type="molecule type" value="Genomic_DNA"/>
</dbReference>
<accession>A0A8J8JY22</accession>
<keyword evidence="3" id="KW-1185">Reference proteome</keyword>
<comment type="caution">
    <text evidence="2">The sequence shown here is derived from an EMBL/GenBank/DDBJ whole genome shotgun (WGS) entry which is preliminary data.</text>
</comment>
<reference evidence="2" key="1">
    <citation type="submission" date="2019-10" db="EMBL/GenBank/DDBJ databases">
        <title>Draft genome sequence of Panacibacter sp. KCS-6.</title>
        <authorList>
            <person name="Yim K.J."/>
        </authorList>
    </citation>
    <scope>NUCLEOTIDE SEQUENCE</scope>
    <source>
        <strain evidence="2">KCS-6</strain>
    </source>
</reference>
<dbReference type="RefSeq" id="WP_171608843.1">
    <property type="nucleotide sequence ID" value="NZ_WHPF01000011.1"/>
</dbReference>
<dbReference type="InterPro" id="IPR021428">
    <property type="entry name" value="DUF3078"/>
</dbReference>
<gene>
    <name evidence="2" type="ORF">GD597_15620</name>
</gene>
<proteinExistence type="predicted"/>
<evidence type="ECO:0000256" key="1">
    <source>
        <dbReference type="SAM" id="SignalP"/>
    </source>
</evidence>
<name>A0A8J8JY22_9BACT</name>